<comment type="catalytic activity">
    <reaction evidence="6">
        <text>adenylyl-molybdopterin + molybdate = Mo-molybdopterin + AMP + H(+)</text>
        <dbReference type="Rhea" id="RHEA:35047"/>
        <dbReference type="ChEBI" id="CHEBI:15378"/>
        <dbReference type="ChEBI" id="CHEBI:36264"/>
        <dbReference type="ChEBI" id="CHEBI:62727"/>
        <dbReference type="ChEBI" id="CHEBI:71302"/>
        <dbReference type="ChEBI" id="CHEBI:456215"/>
        <dbReference type="EC" id="2.10.1.1"/>
    </reaction>
</comment>
<dbReference type="SMART" id="SM00852">
    <property type="entry name" value="MoCF_biosynth"/>
    <property type="match status" value="1"/>
</dbReference>
<evidence type="ECO:0000256" key="3">
    <source>
        <dbReference type="ARBA" id="ARBA00010763"/>
    </source>
</evidence>
<dbReference type="GO" id="GO:0046872">
    <property type="term" value="F:metal ion binding"/>
    <property type="evidence" value="ECO:0007669"/>
    <property type="project" value="UniProtKB-UniRule"/>
</dbReference>
<dbReference type="Proteomes" id="UP000193711">
    <property type="component" value="Unassembled WGS sequence"/>
</dbReference>
<comment type="similarity">
    <text evidence="3 7">Belongs to the MoeA family.</text>
</comment>
<dbReference type="SUPFAM" id="SSF63882">
    <property type="entry name" value="MoeA N-terminal region -like"/>
    <property type="match status" value="1"/>
</dbReference>
<evidence type="ECO:0000256" key="2">
    <source>
        <dbReference type="ARBA" id="ARBA00005046"/>
    </source>
</evidence>
<comment type="cofactor">
    <cofactor evidence="7">
        <name>Mg(2+)</name>
        <dbReference type="ChEBI" id="CHEBI:18420"/>
    </cofactor>
</comment>
<dbReference type="Gene3D" id="2.40.340.10">
    <property type="entry name" value="MoeA, C-terminal, domain IV"/>
    <property type="match status" value="1"/>
</dbReference>
<sequence length="423" mass="43796">MTSIDMHAARVRALLAPLAERGAHETLPLDPSSVAADPGAYDRRVLARSVPAPLDLPRFDNSQMDGFAVRAADLDRAAPDAPVVLPVVAPIPAGDRAPRLEPGTTAPIMTGSPLPSGADAVVPVERVDPPRFPGADAADARVAFSGPVVAATFVRARGSDARSGDLVLPAGTVLRAAHYGLLASLGLTEVEVLPRLRVLVVPTGHEIRPAGAVLEDAQIYDANGSLLAEAVREAGALPIVAPCTSDRAEELLALLEEHAAEADLAVTVGGVSAGAYEVVRDALGPAGSEFGHVAMQPGGPQGLGLVRMPDGAHLPIVSLPGNPVSALVSFEVFLRPVLRSLAGRSPAERPRLRARLGAALDSPAHLHQIRRGVLDDEGLVHPVGGPSSHLLASYARSTVLIHVPVGTERAATGDTVQIWRIDD</sequence>
<keyword evidence="10" id="KW-1185">Reference proteome</keyword>
<reference evidence="10" key="1">
    <citation type="submission" date="2017-04" db="EMBL/GenBank/DDBJ databases">
        <authorList>
            <person name="Varghese N."/>
            <person name="Submissions S."/>
        </authorList>
    </citation>
    <scope>NUCLEOTIDE SEQUENCE [LARGE SCALE GENOMIC DNA]</scope>
    <source>
        <strain evidence="10">VKM Ac-2121</strain>
    </source>
</reference>
<dbReference type="SUPFAM" id="SSF53218">
    <property type="entry name" value="Molybdenum cofactor biosynthesis proteins"/>
    <property type="match status" value="1"/>
</dbReference>
<dbReference type="Gene3D" id="2.170.190.11">
    <property type="entry name" value="Molybdopterin biosynthesis moea protein, domain 3"/>
    <property type="match status" value="1"/>
</dbReference>
<dbReference type="PANTHER" id="PTHR10192:SF5">
    <property type="entry name" value="GEPHYRIN"/>
    <property type="match status" value="1"/>
</dbReference>
<dbReference type="SUPFAM" id="SSF63867">
    <property type="entry name" value="MoeA C-terminal domain-like"/>
    <property type="match status" value="1"/>
</dbReference>
<gene>
    <name evidence="9" type="ORF">SAMN06295885_1255</name>
</gene>
<dbReference type="PANTHER" id="PTHR10192">
    <property type="entry name" value="MOLYBDOPTERIN BIOSYNTHESIS PROTEIN"/>
    <property type="match status" value="1"/>
</dbReference>
<evidence type="ECO:0000313" key="10">
    <source>
        <dbReference type="Proteomes" id="UP000193711"/>
    </source>
</evidence>
<dbReference type="EMBL" id="FXBM01000001">
    <property type="protein sequence ID" value="SMH36606.1"/>
    <property type="molecule type" value="Genomic_DNA"/>
</dbReference>
<dbReference type="Pfam" id="PF03453">
    <property type="entry name" value="MoeA_N"/>
    <property type="match status" value="1"/>
</dbReference>
<dbReference type="Pfam" id="PF03454">
    <property type="entry name" value="MoeA_C"/>
    <property type="match status" value="1"/>
</dbReference>
<dbReference type="InterPro" id="IPR001453">
    <property type="entry name" value="MoaB/Mog_dom"/>
</dbReference>
<comment type="function">
    <text evidence="1 7">Catalyzes the insertion of molybdate into adenylated molybdopterin with the concomitant release of AMP.</text>
</comment>
<keyword evidence="4 7" id="KW-0500">Molybdenum</keyword>
<dbReference type="EC" id="2.10.1.1" evidence="7"/>
<dbReference type="Pfam" id="PF00994">
    <property type="entry name" value="MoCF_biosynth"/>
    <property type="match status" value="1"/>
</dbReference>
<keyword evidence="5 7" id="KW-0501">Molybdenum cofactor biosynthesis</keyword>
<protein>
    <recommendedName>
        <fullName evidence="7">Molybdopterin molybdenumtransferase</fullName>
        <ecNumber evidence="7">2.10.1.1</ecNumber>
    </recommendedName>
</protein>
<evidence type="ECO:0000256" key="7">
    <source>
        <dbReference type="RuleBase" id="RU365090"/>
    </source>
</evidence>
<comment type="pathway">
    <text evidence="2 7">Cofactor biosynthesis; molybdopterin biosynthesis.</text>
</comment>
<evidence type="ECO:0000259" key="8">
    <source>
        <dbReference type="SMART" id="SM00852"/>
    </source>
</evidence>
<accession>A0A1X7NHJ5</accession>
<dbReference type="InterPro" id="IPR036425">
    <property type="entry name" value="MoaB/Mog-like_dom_sf"/>
</dbReference>
<evidence type="ECO:0000313" key="9">
    <source>
        <dbReference type="EMBL" id="SMH36606.1"/>
    </source>
</evidence>
<dbReference type="InterPro" id="IPR036688">
    <property type="entry name" value="MoeA_C_domain_IV_sf"/>
</dbReference>
<proteinExistence type="inferred from homology"/>
<evidence type="ECO:0000256" key="4">
    <source>
        <dbReference type="ARBA" id="ARBA00022505"/>
    </source>
</evidence>
<dbReference type="AlphaFoldDB" id="A0A1X7NHJ5"/>
<evidence type="ECO:0000256" key="5">
    <source>
        <dbReference type="ARBA" id="ARBA00023150"/>
    </source>
</evidence>
<dbReference type="GO" id="GO:0061599">
    <property type="term" value="F:molybdopterin molybdotransferase activity"/>
    <property type="evidence" value="ECO:0007669"/>
    <property type="project" value="UniProtKB-UniRule"/>
</dbReference>
<dbReference type="CDD" id="cd00887">
    <property type="entry name" value="MoeA"/>
    <property type="match status" value="1"/>
</dbReference>
<keyword evidence="7" id="KW-0479">Metal-binding</keyword>
<dbReference type="OrthoDB" id="9804758at2"/>
<dbReference type="InterPro" id="IPR005111">
    <property type="entry name" value="MoeA_C_domain_IV"/>
</dbReference>
<evidence type="ECO:0000256" key="6">
    <source>
        <dbReference type="ARBA" id="ARBA00047317"/>
    </source>
</evidence>
<dbReference type="Gene3D" id="3.90.105.10">
    <property type="entry name" value="Molybdopterin biosynthesis moea protein, domain 2"/>
    <property type="match status" value="1"/>
</dbReference>
<dbReference type="InterPro" id="IPR038987">
    <property type="entry name" value="MoeA-like"/>
</dbReference>
<dbReference type="GO" id="GO:0005829">
    <property type="term" value="C:cytosol"/>
    <property type="evidence" value="ECO:0007669"/>
    <property type="project" value="TreeGrafter"/>
</dbReference>
<evidence type="ECO:0000256" key="1">
    <source>
        <dbReference type="ARBA" id="ARBA00002901"/>
    </source>
</evidence>
<keyword evidence="7" id="KW-0808">Transferase</keyword>
<dbReference type="UniPathway" id="UPA00344"/>
<dbReference type="GO" id="GO:0006777">
    <property type="term" value="P:Mo-molybdopterin cofactor biosynthetic process"/>
    <property type="evidence" value="ECO:0007669"/>
    <property type="project" value="UniProtKB-UniRule"/>
</dbReference>
<dbReference type="InterPro" id="IPR005110">
    <property type="entry name" value="MoeA_linker/N"/>
</dbReference>
<dbReference type="STRING" id="1891671.SAMN06295885_1255"/>
<dbReference type="NCBIfam" id="NF045515">
    <property type="entry name" value="Glp_gephyrin"/>
    <property type="match status" value="1"/>
</dbReference>
<keyword evidence="7" id="KW-0460">Magnesium</keyword>
<feature type="domain" description="MoaB/Mog" evidence="8">
    <location>
        <begin position="199"/>
        <end position="340"/>
    </location>
</feature>
<dbReference type="RefSeq" id="WP_085475659.1">
    <property type="nucleotide sequence ID" value="NZ_FXBM01000001.1"/>
</dbReference>
<dbReference type="Gene3D" id="3.40.980.10">
    <property type="entry name" value="MoaB/Mog-like domain"/>
    <property type="match status" value="1"/>
</dbReference>
<dbReference type="InterPro" id="IPR036135">
    <property type="entry name" value="MoeA_linker/N_sf"/>
</dbReference>
<name>A0A1X7NHJ5_9MICO</name>
<organism evidence="9 10">
    <name type="scientific">Rathayibacter oskolensis</name>
    <dbReference type="NCBI Taxonomy" id="1891671"/>
    <lineage>
        <taxon>Bacteria</taxon>
        <taxon>Bacillati</taxon>
        <taxon>Actinomycetota</taxon>
        <taxon>Actinomycetes</taxon>
        <taxon>Micrococcales</taxon>
        <taxon>Microbacteriaceae</taxon>
        <taxon>Rathayibacter</taxon>
    </lineage>
</organism>